<dbReference type="OrthoDB" id="2891155at2"/>
<proteinExistence type="predicted"/>
<gene>
    <name evidence="1" type="ORF">KIS1582_0182</name>
    <name evidence="2" type="ORF">OD459_22070</name>
</gene>
<evidence type="ECO:0000313" key="1">
    <source>
        <dbReference type="EMBL" id="KAF0826043.1"/>
    </source>
</evidence>
<evidence type="ECO:0000313" key="2">
    <source>
        <dbReference type="EMBL" id="UYG94843.1"/>
    </source>
</evidence>
<evidence type="ECO:0000313" key="3">
    <source>
        <dbReference type="Proteomes" id="UP000465778"/>
    </source>
</evidence>
<dbReference type="EMBL" id="VDEM01000001">
    <property type="protein sequence ID" value="KAF0826043.1"/>
    <property type="molecule type" value="Genomic_DNA"/>
</dbReference>
<sequence>MYRFSIEDQDWILRFSPNIQIEAEEKQAIISSILQVGKDLPQYSHGESFIIMNDQLGIIVFSVEKIPSMILTVSNIVTEDKWYIQKNLTIKRYHKE</sequence>
<organism evidence="1 3">
    <name type="scientific">Cytobacillus firmus</name>
    <name type="common">Bacillus firmus</name>
    <dbReference type="NCBI Taxonomy" id="1399"/>
    <lineage>
        <taxon>Bacteria</taxon>
        <taxon>Bacillati</taxon>
        <taxon>Bacillota</taxon>
        <taxon>Bacilli</taxon>
        <taxon>Bacillales</taxon>
        <taxon>Bacillaceae</taxon>
        <taxon>Cytobacillus</taxon>
    </lineage>
</organism>
<dbReference type="EMBL" id="CP107027">
    <property type="protein sequence ID" value="UYG94843.1"/>
    <property type="molecule type" value="Genomic_DNA"/>
</dbReference>
<reference evidence="1 3" key="1">
    <citation type="journal article" date="2020" name="G3 (Bethesda)">
        <title>Whole Genome Sequencing and Comparative Genomics of Two Nematicidal Bacillus Strains Reveals a Wide Range of Possible Virulence Factors.</title>
        <authorList>
            <person name="Susic N."/>
            <person name="Janezic S."/>
            <person name="Rupnik M."/>
            <person name="Geric Stare B."/>
        </authorList>
    </citation>
    <scope>NUCLEOTIDE SEQUENCE [LARGE SCALE GENOMIC DNA]</scope>
    <source>
        <strain evidence="1 3">I-1582</strain>
    </source>
</reference>
<dbReference type="RefSeq" id="WP_048009432.1">
    <property type="nucleotide sequence ID" value="NZ_CP084990.1"/>
</dbReference>
<protein>
    <submittedName>
        <fullName evidence="1">Uncharacterized protein</fullName>
    </submittedName>
</protein>
<dbReference type="AlphaFoldDB" id="A0A0J5VZW1"/>
<accession>A0A0J5VZW1</accession>
<name>A0A0J5VZW1_CYTFI</name>
<dbReference type="Proteomes" id="UP000465778">
    <property type="component" value="Unassembled WGS sequence"/>
</dbReference>
<reference evidence="2" key="2">
    <citation type="submission" date="2022-10" db="EMBL/GenBank/DDBJ databases">
        <title>Mechanism of multi-heavy metal repair in Cytobacillus Firmus M7.</title>
        <authorList>
            <person name="Li X."/>
            <person name="Yu C."/>
        </authorList>
    </citation>
    <scope>NUCLEOTIDE SEQUENCE</scope>
    <source>
        <strain evidence="2">M7</strain>
    </source>
</reference>
<dbReference type="GeneID" id="67524909"/>
<dbReference type="Proteomes" id="UP001163104">
    <property type="component" value="Chromosome"/>
</dbReference>